<protein>
    <recommendedName>
        <fullName evidence="2 9">GMP reductase</fullName>
        <ecNumber evidence="1 9">1.7.1.7</ecNumber>
    </recommendedName>
</protein>
<dbReference type="InterPro" id="IPR013785">
    <property type="entry name" value="Aldolase_TIM"/>
</dbReference>
<gene>
    <name evidence="11" type="primary">guaC</name>
</gene>
<dbReference type="InterPro" id="IPR050139">
    <property type="entry name" value="GMP_reductase"/>
</dbReference>
<evidence type="ECO:0000256" key="9">
    <source>
        <dbReference type="RuleBase" id="RU003929"/>
    </source>
</evidence>
<evidence type="ECO:0000256" key="1">
    <source>
        <dbReference type="ARBA" id="ARBA00012678"/>
    </source>
</evidence>
<comment type="catalytic activity">
    <reaction evidence="8 9">
        <text>IMP + NH4(+) + NADP(+) = GMP + NADPH + 2 H(+)</text>
        <dbReference type="Rhea" id="RHEA:17185"/>
        <dbReference type="ChEBI" id="CHEBI:15378"/>
        <dbReference type="ChEBI" id="CHEBI:28938"/>
        <dbReference type="ChEBI" id="CHEBI:57783"/>
        <dbReference type="ChEBI" id="CHEBI:58053"/>
        <dbReference type="ChEBI" id="CHEBI:58115"/>
        <dbReference type="ChEBI" id="CHEBI:58349"/>
        <dbReference type="EC" id="1.7.1.7"/>
    </reaction>
</comment>
<dbReference type="NCBIfam" id="NF003470">
    <property type="entry name" value="PRK05096.1"/>
    <property type="match status" value="1"/>
</dbReference>
<dbReference type="AlphaFoldDB" id="A0A075FR80"/>
<feature type="domain" description="IMP dehydrogenase/GMP reductase" evidence="10">
    <location>
        <begin position="9"/>
        <end position="339"/>
    </location>
</feature>
<dbReference type="InterPro" id="IPR005993">
    <property type="entry name" value="GMPR"/>
</dbReference>
<evidence type="ECO:0000256" key="5">
    <source>
        <dbReference type="ARBA" id="ARBA00022958"/>
    </source>
</evidence>
<keyword evidence="6 11" id="KW-0560">Oxidoreductase</keyword>
<proteinExistence type="inferred from homology"/>
<keyword evidence="5 9" id="KW-0630">Potassium</keyword>
<dbReference type="PROSITE" id="PS00487">
    <property type="entry name" value="IMP_DH_GMP_RED"/>
    <property type="match status" value="1"/>
</dbReference>
<evidence type="ECO:0000256" key="4">
    <source>
        <dbReference type="ARBA" id="ARBA00022857"/>
    </source>
</evidence>
<evidence type="ECO:0000256" key="8">
    <source>
        <dbReference type="ARBA" id="ARBA00048616"/>
    </source>
</evidence>
<evidence type="ECO:0000256" key="7">
    <source>
        <dbReference type="ARBA" id="ARBA00037691"/>
    </source>
</evidence>
<dbReference type="CDD" id="cd00381">
    <property type="entry name" value="IMPDH"/>
    <property type="match status" value="1"/>
</dbReference>
<dbReference type="NCBIfam" id="TIGR01305">
    <property type="entry name" value="GMP_reduct_1"/>
    <property type="match status" value="1"/>
</dbReference>
<organism evidence="11">
    <name type="scientific">uncultured marine group II/III euryarchaeote AD1000_19_F05</name>
    <dbReference type="NCBI Taxonomy" id="1457732"/>
    <lineage>
        <taxon>Archaea</taxon>
        <taxon>Methanobacteriati</taxon>
        <taxon>Methanobacteriota</taxon>
        <taxon>environmental samples</taxon>
    </lineage>
</organism>
<sequence>MRLEHDMKLTFDDVLIRPKRSTLISRSDVSLSRDFEFRHSKDIWSGVPIVAANMDTTGLFSVARVLQGHGMLTCLQKFYSTRECAQAWEDGIEPSSVAVTCGSTEESFELLQRKLATNDGIRMICIDVANGYREVFLDFVRRVRKEFPDRIVIAGNVATREMTEALILAGADIVKVGIGPGSVCTTRKVAGVGYPQLSAIAECADAAHGLLGHVMADGGCSSPGDVAKAFAAGADFVMLGGMFAGHDESGGELIENGDGRMYKSFYGMSSTKAMESHYGEVAKHRAPEGKEVRVPYRGALETTVQSVLGGLRSACSYVGARRIKDLPKCATFIRVSQTTNEIYQRFDVEESGQ</sequence>
<dbReference type="EC" id="1.7.1.7" evidence="1 9"/>
<dbReference type="PIRSF" id="PIRSF000235">
    <property type="entry name" value="GMP_reductase"/>
    <property type="match status" value="1"/>
</dbReference>
<dbReference type="GO" id="GO:0003920">
    <property type="term" value="F:GMP reductase activity"/>
    <property type="evidence" value="ECO:0007669"/>
    <property type="project" value="UniProtKB-EC"/>
</dbReference>
<comment type="function">
    <text evidence="7 9">Catalyzes the irreversible NADPH-dependent deamination of GMP to IMP. It functions in the conversion of nucleobase, nucleoside and nucleotide derivatives of G to A nucleotides, and in maintaining the intracellular balance of A and G nucleotides.</text>
</comment>
<dbReference type="PANTHER" id="PTHR43170:SF5">
    <property type="entry name" value="GMP REDUCTASE"/>
    <property type="match status" value="1"/>
</dbReference>
<dbReference type="InterPro" id="IPR001093">
    <property type="entry name" value="IMP_DH_GMPRt"/>
</dbReference>
<evidence type="ECO:0000256" key="3">
    <source>
        <dbReference type="ARBA" id="ARBA00022723"/>
    </source>
</evidence>
<dbReference type="InterPro" id="IPR015875">
    <property type="entry name" value="IMP_DH/GMP_Rdtase_CS"/>
</dbReference>
<evidence type="ECO:0000256" key="2">
    <source>
        <dbReference type="ARBA" id="ARBA00015800"/>
    </source>
</evidence>
<accession>A0A075FR80</accession>
<keyword evidence="4 9" id="KW-0521">NADP</keyword>
<evidence type="ECO:0000256" key="6">
    <source>
        <dbReference type="ARBA" id="ARBA00023002"/>
    </source>
</evidence>
<dbReference type="GO" id="GO:0009117">
    <property type="term" value="P:nucleotide metabolic process"/>
    <property type="evidence" value="ECO:0007669"/>
    <property type="project" value="InterPro"/>
</dbReference>
<dbReference type="GO" id="GO:0046872">
    <property type="term" value="F:metal ion binding"/>
    <property type="evidence" value="ECO:0007669"/>
    <property type="project" value="UniProtKB-KW"/>
</dbReference>
<dbReference type="EMBL" id="KF900354">
    <property type="protein sequence ID" value="AIE91981.1"/>
    <property type="molecule type" value="Genomic_DNA"/>
</dbReference>
<reference evidence="11" key="1">
    <citation type="journal article" date="2014" name="Genome Biol. Evol.">
        <title>Pangenome evidence for extensive interdomain horizontal transfer affecting lineage core and shell genes in uncultured planktonic thaumarchaeota and euryarchaeota.</title>
        <authorList>
            <person name="Deschamps P."/>
            <person name="Zivanovic Y."/>
            <person name="Moreira D."/>
            <person name="Rodriguez-Valera F."/>
            <person name="Lopez-Garcia P."/>
        </authorList>
    </citation>
    <scope>NUCLEOTIDE SEQUENCE</scope>
</reference>
<name>A0A075FR80_9EURY</name>
<dbReference type="SMART" id="SM01240">
    <property type="entry name" value="IMPDH"/>
    <property type="match status" value="1"/>
</dbReference>
<dbReference type="Gene3D" id="3.20.20.70">
    <property type="entry name" value="Aldolase class I"/>
    <property type="match status" value="1"/>
</dbReference>
<dbReference type="GO" id="GO:1902560">
    <property type="term" value="C:GMP reductase complex"/>
    <property type="evidence" value="ECO:0007669"/>
    <property type="project" value="InterPro"/>
</dbReference>
<dbReference type="HAMAP" id="MF_00596">
    <property type="entry name" value="GMP_reduct_type1"/>
    <property type="match status" value="1"/>
</dbReference>
<dbReference type="PANTHER" id="PTHR43170">
    <property type="entry name" value="GMP REDUCTASE"/>
    <property type="match status" value="1"/>
</dbReference>
<dbReference type="SUPFAM" id="SSF51412">
    <property type="entry name" value="Inosine monophosphate dehydrogenase (IMPDH)"/>
    <property type="match status" value="1"/>
</dbReference>
<evidence type="ECO:0000313" key="11">
    <source>
        <dbReference type="EMBL" id="AIE91981.1"/>
    </source>
</evidence>
<dbReference type="Pfam" id="PF00478">
    <property type="entry name" value="IMPDH"/>
    <property type="match status" value="1"/>
</dbReference>
<keyword evidence="3 9" id="KW-0479">Metal-binding</keyword>
<evidence type="ECO:0000259" key="10">
    <source>
        <dbReference type="Pfam" id="PF00478"/>
    </source>
</evidence>